<dbReference type="InterPro" id="IPR027267">
    <property type="entry name" value="AH/BAR_dom_sf"/>
</dbReference>
<dbReference type="AlphaFoldDB" id="A0A091DI82"/>
<name>A0A091DI82_FUKDA</name>
<dbReference type="Proteomes" id="UP000028990">
    <property type="component" value="Unassembled WGS sequence"/>
</dbReference>
<dbReference type="InterPro" id="IPR009602">
    <property type="entry name" value="CBAR/FAM92"/>
</dbReference>
<reference evidence="4 5" key="1">
    <citation type="submission" date="2013-11" db="EMBL/GenBank/DDBJ databases">
        <title>The Damaraland mole rat (Fukomys damarensis) genome and evolution of African mole rats.</title>
        <authorList>
            <person name="Gladyshev V.N."/>
            <person name="Fang X."/>
        </authorList>
    </citation>
    <scope>NUCLEOTIDE SEQUENCE [LARGE SCALE GENOMIC DNA]</scope>
    <source>
        <tissue evidence="4">Liver</tissue>
    </source>
</reference>
<dbReference type="Gene3D" id="1.20.1270.60">
    <property type="entry name" value="Arfaptin homology (AH) domain/BAR domain"/>
    <property type="match status" value="1"/>
</dbReference>
<dbReference type="Pfam" id="PF06730">
    <property type="entry name" value="FAM92"/>
    <property type="match status" value="1"/>
</dbReference>
<evidence type="ECO:0000313" key="5">
    <source>
        <dbReference type="Proteomes" id="UP000028990"/>
    </source>
</evidence>
<dbReference type="GO" id="GO:0036064">
    <property type="term" value="C:ciliary basal body"/>
    <property type="evidence" value="ECO:0007669"/>
    <property type="project" value="TreeGrafter"/>
</dbReference>
<keyword evidence="5" id="KW-1185">Reference proteome</keyword>
<evidence type="ECO:0000256" key="3">
    <source>
        <dbReference type="SAM" id="MobiDB-lite"/>
    </source>
</evidence>
<feature type="region of interest" description="Disordered" evidence="3">
    <location>
        <begin position="163"/>
        <end position="182"/>
    </location>
</feature>
<sequence length="215" mass="23900">MTQMCWCPPEISPAPGTEPPVAARCATVLVTNSLHYPTFPECSRGTWEQVSYWLTGVALVLIRQLCTLQLIAFASSETPELRATLRDFAEDLAKVQDYRQALVERLEAKVVDPLKLYGTQIKQTRAEIKKFKRVQSNEIKQLEKLEKLRQKSPSDRQMICVPSAQSWPPPPLLPRGPRTAPHSQLAFPTRGATGGLQGGDVDIMGAIVALATWHL</sequence>
<evidence type="ECO:0000256" key="1">
    <source>
        <dbReference type="ARBA" id="ARBA00004114"/>
    </source>
</evidence>
<protein>
    <submittedName>
        <fullName evidence="4">Protein FAM92B</fullName>
    </submittedName>
</protein>
<dbReference type="PANTHER" id="PTHR21223:SF3">
    <property type="entry name" value="CBY1-INTERACTING BAR DOMAIN-CONTAINING PROTEIN 2"/>
    <property type="match status" value="1"/>
</dbReference>
<gene>
    <name evidence="4" type="ORF">H920_06720</name>
</gene>
<accession>A0A091DI82</accession>
<dbReference type="PANTHER" id="PTHR21223">
    <property type="entry name" value="CBY1-INTERACTING BAR DOMAIN-CONTAINING PROTEIN HOMOLOG"/>
    <property type="match status" value="1"/>
</dbReference>
<dbReference type="GO" id="GO:0035869">
    <property type="term" value="C:ciliary transition zone"/>
    <property type="evidence" value="ECO:0007669"/>
    <property type="project" value="TreeGrafter"/>
</dbReference>
<evidence type="ECO:0000256" key="2">
    <source>
        <dbReference type="ARBA" id="ARBA00004120"/>
    </source>
</evidence>
<evidence type="ECO:0000313" key="4">
    <source>
        <dbReference type="EMBL" id="KFO31829.1"/>
    </source>
</evidence>
<dbReference type="GO" id="GO:0005814">
    <property type="term" value="C:centriole"/>
    <property type="evidence" value="ECO:0007669"/>
    <property type="project" value="UniProtKB-SubCell"/>
</dbReference>
<dbReference type="GO" id="GO:0060271">
    <property type="term" value="P:cilium assembly"/>
    <property type="evidence" value="ECO:0007669"/>
    <property type="project" value="TreeGrafter"/>
</dbReference>
<comment type="subcellular location">
    <subcellularLocation>
        <location evidence="2">Cytoplasm</location>
        <location evidence="2">Cytoskeleton</location>
        <location evidence="2">Cilium basal body</location>
    </subcellularLocation>
    <subcellularLocation>
        <location evidence="1">Cytoplasm</location>
        <location evidence="1">Cytoskeleton</location>
        <location evidence="1">Microtubule organizing center</location>
        <location evidence="1">Centrosome</location>
        <location evidence="1">Centriole</location>
    </subcellularLocation>
</comment>
<dbReference type="EMBL" id="KN122240">
    <property type="protein sequence ID" value="KFO31829.1"/>
    <property type="molecule type" value="Genomic_DNA"/>
</dbReference>
<proteinExistence type="predicted"/>
<dbReference type="SUPFAM" id="SSF103657">
    <property type="entry name" value="BAR/IMD domain-like"/>
    <property type="match status" value="1"/>
</dbReference>
<organism evidence="4 5">
    <name type="scientific">Fukomys damarensis</name>
    <name type="common">Damaraland mole rat</name>
    <name type="synonym">Cryptomys damarensis</name>
    <dbReference type="NCBI Taxonomy" id="885580"/>
    <lineage>
        <taxon>Eukaryota</taxon>
        <taxon>Metazoa</taxon>
        <taxon>Chordata</taxon>
        <taxon>Craniata</taxon>
        <taxon>Vertebrata</taxon>
        <taxon>Euteleostomi</taxon>
        <taxon>Mammalia</taxon>
        <taxon>Eutheria</taxon>
        <taxon>Euarchontoglires</taxon>
        <taxon>Glires</taxon>
        <taxon>Rodentia</taxon>
        <taxon>Hystricomorpha</taxon>
        <taxon>Bathyergidae</taxon>
        <taxon>Fukomys</taxon>
    </lineage>
</organism>